<dbReference type="OrthoDB" id="2269034at2759"/>
<sequence>PTDAERRKLRWFVEEAERTVDNLWEKEDLVVNPLGVPQRRESLVSSITRCKSVLAPIRRLPPEILGRVFFFALPEVDYVPMRKDAAPMLLTHVCKFWRDVAMFTPDLW</sequence>
<name>S7PTJ5_GLOTA</name>
<evidence type="ECO:0000313" key="1">
    <source>
        <dbReference type="EMBL" id="EPQ51086.1"/>
    </source>
</evidence>
<reference evidence="1 2" key="1">
    <citation type="journal article" date="2012" name="Science">
        <title>The Paleozoic origin of enzymatic lignin decomposition reconstructed from 31 fungal genomes.</title>
        <authorList>
            <person name="Floudas D."/>
            <person name="Binder M."/>
            <person name="Riley R."/>
            <person name="Barry K."/>
            <person name="Blanchette R.A."/>
            <person name="Henrissat B."/>
            <person name="Martinez A.T."/>
            <person name="Otillar R."/>
            <person name="Spatafora J.W."/>
            <person name="Yadav J.S."/>
            <person name="Aerts A."/>
            <person name="Benoit I."/>
            <person name="Boyd A."/>
            <person name="Carlson A."/>
            <person name="Copeland A."/>
            <person name="Coutinho P.M."/>
            <person name="de Vries R.P."/>
            <person name="Ferreira P."/>
            <person name="Findley K."/>
            <person name="Foster B."/>
            <person name="Gaskell J."/>
            <person name="Glotzer D."/>
            <person name="Gorecki P."/>
            <person name="Heitman J."/>
            <person name="Hesse C."/>
            <person name="Hori C."/>
            <person name="Igarashi K."/>
            <person name="Jurgens J.A."/>
            <person name="Kallen N."/>
            <person name="Kersten P."/>
            <person name="Kohler A."/>
            <person name="Kuees U."/>
            <person name="Kumar T.K.A."/>
            <person name="Kuo A."/>
            <person name="LaButti K."/>
            <person name="Larrondo L.F."/>
            <person name="Lindquist E."/>
            <person name="Ling A."/>
            <person name="Lombard V."/>
            <person name="Lucas S."/>
            <person name="Lundell T."/>
            <person name="Martin R."/>
            <person name="McLaughlin D.J."/>
            <person name="Morgenstern I."/>
            <person name="Morin E."/>
            <person name="Murat C."/>
            <person name="Nagy L.G."/>
            <person name="Nolan M."/>
            <person name="Ohm R.A."/>
            <person name="Patyshakuliyeva A."/>
            <person name="Rokas A."/>
            <person name="Ruiz-Duenas F.J."/>
            <person name="Sabat G."/>
            <person name="Salamov A."/>
            <person name="Samejima M."/>
            <person name="Schmutz J."/>
            <person name="Slot J.C."/>
            <person name="St John F."/>
            <person name="Stenlid J."/>
            <person name="Sun H."/>
            <person name="Sun S."/>
            <person name="Syed K."/>
            <person name="Tsang A."/>
            <person name="Wiebenga A."/>
            <person name="Young D."/>
            <person name="Pisabarro A."/>
            <person name="Eastwood D.C."/>
            <person name="Martin F."/>
            <person name="Cullen D."/>
            <person name="Grigoriev I.V."/>
            <person name="Hibbett D.S."/>
        </authorList>
    </citation>
    <scope>NUCLEOTIDE SEQUENCE [LARGE SCALE GENOMIC DNA]</scope>
    <source>
        <strain evidence="1 2">ATCC 11539</strain>
    </source>
</reference>
<proteinExistence type="predicted"/>
<dbReference type="AlphaFoldDB" id="S7PTJ5"/>
<keyword evidence="2" id="KW-1185">Reference proteome</keyword>
<dbReference type="EMBL" id="KB469312">
    <property type="protein sequence ID" value="EPQ51086.1"/>
    <property type="molecule type" value="Genomic_DNA"/>
</dbReference>
<dbReference type="GeneID" id="19305155"/>
<dbReference type="RefSeq" id="XP_007870376.1">
    <property type="nucleotide sequence ID" value="XM_007872185.1"/>
</dbReference>
<feature type="non-terminal residue" evidence="1">
    <location>
        <position position="108"/>
    </location>
</feature>
<feature type="non-terminal residue" evidence="1">
    <location>
        <position position="1"/>
    </location>
</feature>
<dbReference type="KEGG" id="gtr:GLOTRDRAFT_25099"/>
<dbReference type="HOGENOM" id="CLU_018544_3_2_1"/>
<dbReference type="Proteomes" id="UP000030669">
    <property type="component" value="Unassembled WGS sequence"/>
</dbReference>
<accession>S7PTJ5</accession>
<dbReference type="Gene3D" id="1.20.1280.50">
    <property type="match status" value="1"/>
</dbReference>
<protein>
    <submittedName>
        <fullName evidence="1">Uncharacterized protein</fullName>
    </submittedName>
</protein>
<evidence type="ECO:0000313" key="2">
    <source>
        <dbReference type="Proteomes" id="UP000030669"/>
    </source>
</evidence>
<gene>
    <name evidence="1" type="ORF">GLOTRDRAFT_25099</name>
</gene>
<organism evidence="1 2">
    <name type="scientific">Gloeophyllum trabeum (strain ATCC 11539 / FP-39264 / Madison 617)</name>
    <name type="common">Brown rot fungus</name>
    <dbReference type="NCBI Taxonomy" id="670483"/>
    <lineage>
        <taxon>Eukaryota</taxon>
        <taxon>Fungi</taxon>
        <taxon>Dikarya</taxon>
        <taxon>Basidiomycota</taxon>
        <taxon>Agaricomycotina</taxon>
        <taxon>Agaricomycetes</taxon>
        <taxon>Gloeophyllales</taxon>
        <taxon>Gloeophyllaceae</taxon>
        <taxon>Gloeophyllum</taxon>
    </lineage>
</organism>